<evidence type="ECO:0000313" key="12">
    <source>
        <dbReference type="EMBL" id="KAF5728394.1"/>
    </source>
</evidence>
<dbReference type="InterPro" id="IPR036052">
    <property type="entry name" value="TrpB-like_PALP_sf"/>
</dbReference>
<dbReference type="FunFam" id="3.40.50.1100:FF:000001">
    <property type="entry name" value="Tryptophan synthase beta chain"/>
    <property type="match status" value="1"/>
</dbReference>
<evidence type="ECO:0000256" key="2">
    <source>
        <dbReference type="ARBA" id="ARBA00004733"/>
    </source>
</evidence>
<dbReference type="PANTHER" id="PTHR48077">
    <property type="entry name" value="TRYPTOPHAN SYNTHASE-RELATED"/>
    <property type="match status" value="1"/>
</dbReference>
<dbReference type="CDD" id="cd06446">
    <property type="entry name" value="Trp-synth_B"/>
    <property type="match status" value="1"/>
</dbReference>
<evidence type="ECO:0000256" key="1">
    <source>
        <dbReference type="ARBA" id="ARBA00001933"/>
    </source>
</evidence>
<dbReference type="OrthoDB" id="10050244at2759"/>
<dbReference type="HAMAP" id="MF_00133">
    <property type="entry name" value="Trp_synth_beta"/>
    <property type="match status" value="1"/>
</dbReference>
<keyword evidence="4 10" id="KW-0028">Amino-acid biosynthesis</keyword>
<dbReference type="InterPro" id="IPR001926">
    <property type="entry name" value="TrpB-like_PALP"/>
</dbReference>
<dbReference type="GO" id="GO:0009570">
    <property type="term" value="C:chloroplast stroma"/>
    <property type="evidence" value="ECO:0007669"/>
    <property type="project" value="TreeGrafter"/>
</dbReference>
<feature type="domain" description="Tryptophan synthase beta chain-like PALP" evidence="11">
    <location>
        <begin position="120"/>
        <end position="448"/>
    </location>
</feature>
<comment type="pathway">
    <text evidence="2 10">Amino-acid biosynthesis; L-tryptophan biosynthesis; L-tryptophan from chorismate: step 5/5.</text>
</comment>
<keyword evidence="7 10" id="KW-0057">Aromatic amino acid biosynthesis</keyword>
<dbReference type="InterPro" id="IPR006653">
    <property type="entry name" value="Trp_synth_b_CS"/>
</dbReference>
<protein>
    <recommendedName>
        <fullName evidence="3 10">Tryptophan synthase</fullName>
        <ecNumber evidence="3 10">4.2.1.20</ecNumber>
    </recommendedName>
</protein>
<dbReference type="InterPro" id="IPR006654">
    <property type="entry name" value="Trp_synth_beta"/>
</dbReference>
<reference evidence="12 13" key="1">
    <citation type="journal article" date="2020" name="Nat. Commun.">
        <title>Genome of Tripterygium wilfordii and identification of cytochrome P450 involved in triptolide biosynthesis.</title>
        <authorList>
            <person name="Tu L."/>
            <person name="Su P."/>
            <person name="Zhang Z."/>
            <person name="Gao L."/>
            <person name="Wang J."/>
            <person name="Hu T."/>
            <person name="Zhou J."/>
            <person name="Zhang Y."/>
            <person name="Zhao Y."/>
            <person name="Liu Y."/>
            <person name="Song Y."/>
            <person name="Tong Y."/>
            <person name="Lu Y."/>
            <person name="Yang J."/>
            <person name="Xu C."/>
            <person name="Jia M."/>
            <person name="Peters R.J."/>
            <person name="Huang L."/>
            <person name="Gao W."/>
        </authorList>
    </citation>
    <scope>NUCLEOTIDE SEQUENCE [LARGE SCALE GENOMIC DNA]</scope>
    <source>
        <strain evidence="13">cv. XIE 37</strain>
        <tissue evidence="12">Leaf</tissue>
    </source>
</reference>
<evidence type="ECO:0000256" key="5">
    <source>
        <dbReference type="ARBA" id="ARBA00022822"/>
    </source>
</evidence>
<accession>A0A7J7C2L5</accession>
<evidence type="ECO:0000259" key="11">
    <source>
        <dbReference type="Pfam" id="PF00291"/>
    </source>
</evidence>
<dbReference type="InterPro" id="IPR023026">
    <property type="entry name" value="Trp_synth_beta/beta-like"/>
</dbReference>
<proteinExistence type="inferred from homology"/>
<evidence type="ECO:0000256" key="8">
    <source>
        <dbReference type="ARBA" id="ARBA00023239"/>
    </source>
</evidence>
<evidence type="ECO:0000256" key="6">
    <source>
        <dbReference type="ARBA" id="ARBA00022898"/>
    </source>
</evidence>
<dbReference type="FunCoup" id="A0A7J7C2L5">
    <property type="interactions" value="1199"/>
</dbReference>
<comment type="catalytic activity">
    <reaction evidence="9 10">
        <text>(1S,2R)-1-C-(indol-3-yl)glycerol 3-phosphate + L-serine = D-glyceraldehyde 3-phosphate + L-tryptophan + H2O</text>
        <dbReference type="Rhea" id="RHEA:10532"/>
        <dbReference type="ChEBI" id="CHEBI:15377"/>
        <dbReference type="ChEBI" id="CHEBI:33384"/>
        <dbReference type="ChEBI" id="CHEBI:57912"/>
        <dbReference type="ChEBI" id="CHEBI:58866"/>
        <dbReference type="ChEBI" id="CHEBI:59776"/>
        <dbReference type="EC" id="4.2.1.20"/>
    </reaction>
</comment>
<evidence type="ECO:0000256" key="9">
    <source>
        <dbReference type="ARBA" id="ARBA00049047"/>
    </source>
</evidence>
<evidence type="ECO:0000313" key="13">
    <source>
        <dbReference type="Proteomes" id="UP000593562"/>
    </source>
</evidence>
<dbReference type="Proteomes" id="UP000593562">
    <property type="component" value="Unassembled WGS sequence"/>
</dbReference>
<evidence type="ECO:0000256" key="7">
    <source>
        <dbReference type="ARBA" id="ARBA00023141"/>
    </source>
</evidence>
<dbReference type="GO" id="GO:0004834">
    <property type="term" value="F:tryptophan synthase activity"/>
    <property type="evidence" value="ECO:0007669"/>
    <property type="project" value="UniProtKB-EC"/>
</dbReference>
<dbReference type="EMBL" id="JAAARO010000021">
    <property type="protein sequence ID" value="KAF5728394.1"/>
    <property type="molecule type" value="Genomic_DNA"/>
</dbReference>
<keyword evidence="8 10" id="KW-0456">Lyase</keyword>
<name>A0A7J7C2L5_TRIWF</name>
<keyword evidence="6 10" id="KW-0663">Pyridoxal phosphate</keyword>
<dbReference type="PIRSF" id="PIRSF001413">
    <property type="entry name" value="Trp_syn_beta"/>
    <property type="match status" value="1"/>
</dbReference>
<dbReference type="Gene3D" id="3.40.50.1100">
    <property type="match status" value="2"/>
</dbReference>
<dbReference type="AlphaFoldDB" id="A0A7J7C2L5"/>
<dbReference type="Pfam" id="PF00291">
    <property type="entry name" value="PALP"/>
    <property type="match status" value="1"/>
</dbReference>
<evidence type="ECO:0000256" key="10">
    <source>
        <dbReference type="RuleBase" id="RU003663"/>
    </source>
</evidence>
<evidence type="ECO:0000256" key="3">
    <source>
        <dbReference type="ARBA" id="ARBA00012043"/>
    </source>
</evidence>
<gene>
    <name evidence="12" type="ORF">HS088_TW21G00541</name>
</gene>
<keyword evidence="5 10" id="KW-0822">Tryptophan biosynthesis</keyword>
<comment type="caution">
    <text evidence="12">The sequence shown here is derived from an EMBL/GenBank/DDBJ whole genome shotgun (WGS) entry which is preliminary data.</text>
</comment>
<dbReference type="NCBIfam" id="TIGR00263">
    <property type="entry name" value="trpB"/>
    <property type="match status" value="1"/>
</dbReference>
<dbReference type="SUPFAM" id="SSF53686">
    <property type="entry name" value="Tryptophan synthase beta subunit-like PLP-dependent enzymes"/>
    <property type="match status" value="1"/>
</dbReference>
<comment type="cofactor">
    <cofactor evidence="1 10">
        <name>pyridoxal 5'-phosphate</name>
        <dbReference type="ChEBI" id="CHEBI:597326"/>
    </cofactor>
</comment>
<dbReference type="FunFam" id="3.40.50.1100:FF:000004">
    <property type="entry name" value="Tryptophan synthase beta chain"/>
    <property type="match status" value="1"/>
</dbReference>
<keyword evidence="13" id="KW-1185">Reference proteome</keyword>
<dbReference type="EC" id="4.2.1.20" evidence="3 10"/>
<organism evidence="12 13">
    <name type="scientific">Tripterygium wilfordii</name>
    <name type="common">Thunder God vine</name>
    <dbReference type="NCBI Taxonomy" id="458696"/>
    <lineage>
        <taxon>Eukaryota</taxon>
        <taxon>Viridiplantae</taxon>
        <taxon>Streptophyta</taxon>
        <taxon>Embryophyta</taxon>
        <taxon>Tracheophyta</taxon>
        <taxon>Spermatophyta</taxon>
        <taxon>Magnoliopsida</taxon>
        <taxon>eudicotyledons</taxon>
        <taxon>Gunneridae</taxon>
        <taxon>Pentapetalae</taxon>
        <taxon>rosids</taxon>
        <taxon>fabids</taxon>
        <taxon>Celastrales</taxon>
        <taxon>Celastraceae</taxon>
        <taxon>Tripterygium</taxon>
    </lineage>
</organism>
<dbReference type="PANTHER" id="PTHR48077:SF3">
    <property type="entry name" value="TRYPTOPHAN SYNTHASE"/>
    <property type="match status" value="1"/>
</dbReference>
<dbReference type="UniPathway" id="UPA00035">
    <property type="reaction ID" value="UER00044"/>
</dbReference>
<sequence>MAATSATTTTTATASRTSLFKPFKFVPSQLPIKFNRISKSAISCTLTRDLAVAMEQKTQIDAASWQRPDAFGRFGKFGGKYVPETLMYALSELEDAFHKLADDSEFQNELAGILKDYVGRESPLYFAERLTERYRRPNGEGPHIYLKREDLNHTGAHKINNAVAQALLAKKLGKTRIIAETGAGQHGVATATVCARFGLPCIIYMGAQDMERQALNVFRMRLLGAEVRGVHSGTATLKDATSEAIRDWVTNVETTHYILGSVAGPHPYPMMVREFHAVIGQETRKQALEKWGGKPDVLVACVGGGSNAMGLFHEFVNDEDVRLIGVEAAGFGLDSGKHAATLTKGEVGVLHGAMSYLLQDDDGQIVEPHSISAGLDYPGVGPEHSFLKDVGRAEYFSVTDAEALEAFKRLSRLEGIIPALETSHALAYLEKLCPTLQDGTKVVLNCSGRGDKDVHTAIKHLQV</sequence>
<evidence type="ECO:0000256" key="4">
    <source>
        <dbReference type="ARBA" id="ARBA00022605"/>
    </source>
</evidence>
<dbReference type="InParanoid" id="A0A7J7C2L5"/>
<dbReference type="PROSITE" id="PS00168">
    <property type="entry name" value="TRP_SYNTHASE_BETA"/>
    <property type="match status" value="1"/>
</dbReference>